<dbReference type="OrthoDB" id="663321at2759"/>
<sequence length="90" mass="9498">MVRRSLKTRAPLLLISLLLVTDLSIVSYGRRVAELDVVGLGGSGGGTLPPAYLSKQAPSSASGRHLGDCCKHMLVVSKRLVPQGPNPLHN</sequence>
<gene>
    <name evidence="2" type="ORF">BAE44_0024609</name>
</gene>
<dbReference type="EMBL" id="LWDX02070269">
    <property type="protein sequence ID" value="OEL14372.1"/>
    <property type="molecule type" value="Genomic_DNA"/>
</dbReference>
<dbReference type="AlphaFoldDB" id="A0A1E5UNC5"/>
<reference evidence="2 3" key="1">
    <citation type="submission" date="2016-09" db="EMBL/GenBank/DDBJ databases">
        <title>The draft genome of Dichanthelium oligosanthes: A C3 panicoid grass species.</title>
        <authorList>
            <person name="Studer A.J."/>
            <person name="Schnable J.C."/>
            <person name="Brutnell T.P."/>
        </authorList>
    </citation>
    <scope>NUCLEOTIDE SEQUENCE [LARGE SCALE GENOMIC DNA]</scope>
    <source>
        <strain evidence="3">cv. Kellogg 1175</strain>
        <tissue evidence="2">Leaf</tissue>
    </source>
</reference>
<comment type="caution">
    <text evidence="2">The sequence shown here is derived from an EMBL/GenBank/DDBJ whole genome shotgun (WGS) entry which is preliminary data.</text>
</comment>
<feature type="chain" id="PRO_5009187174" evidence="1">
    <location>
        <begin position="30"/>
        <end position="90"/>
    </location>
</feature>
<keyword evidence="1" id="KW-0732">Signal</keyword>
<protein>
    <submittedName>
        <fullName evidence="2">Uncharacterized protein</fullName>
    </submittedName>
</protein>
<organism evidence="2 3">
    <name type="scientific">Dichanthelium oligosanthes</name>
    <dbReference type="NCBI Taxonomy" id="888268"/>
    <lineage>
        <taxon>Eukaryota</taxon>
        <taxon>Viridiplantae</taxon>
        <taxon>Streptophyta</taxon>
        <taxon>Embryophyta</taxon>
        <taxon>Tracheophyta</taxon>
        <taxon>Spermatophyta</taxon>
        <taxon>Magnoliopsida</taxon>
        <taxon>Liliopsida</taxon>
        <taxon>Poales</taxon>
        <taxon>Poaceae</taxon>
        <taxon>PACMAD clade</taxon>
        <taxon>Panicoideae</taxon>
        <taxon>Panicodae</taxon>
        <taxon>Paniceae</taxon>
        <taxon>Dichantheliinae</taxon>
        <taxon>Dichanthelium</taxon>
    </lineage>
</organism>
<evidence type="ECO:0000313" key="3">
    <source>
        <dbReference type="Proteomes" id="UP000095767"/>
    </source>
</evidence>
<evidence type="ECO:0000256" key="1">
    <source>
        <dbReference type="SAM" id="SignalP"/>
    </source>
</evidence>
<evidence type="ECO:0000313" key="2">
    <source>
        <dbReference type="EMBL" id="OEL14372.1"/>
    </source>
</evidence>
<accession>A0A1E5UNC5</accession>
<feature type="signal peptide" evidence="1">
    <location>
        <begin position="1"/>
        <end position="29"/>
    </location>
</feature>
<name>A0A1E5UNC5_9POAL</name>
<proteinExistence type="predicted"/>
<dbReference type="Proteomes" id="UP000095767">
    <property type="component" value="Unassembled WGS sequence"/>
</dbReference>
<keyword evidence="3" id="KW-1185">Reference proteome</keyword>